<feature type="transmembrane region" description="Helical" evidence="6">
    <location>
        <begin position="39"/>
        <end position="61"/>
    </location>
</feature>
<accession>A0ABU0M806</accession>
<protein>
    <submittedName>
        <fullName evidence="7">Simple sugar transport system permease protein</fullName>
    </submittedName>
</protein>
<evidence type="ECO:0000256" key="1">
    <source>
        <dbReference type="ARBA" id="ARBA00004651"/>
    </source>
</evidence>
<dbReference type="RefSeq" id="WP_266278958.1">
    <property type="nucleotide sequence ID" value="NZ_JAPKNF010000001.1"/>
</dbReference>
<feature type="transmembrane region" description="Helical" evidence="6">
    <location>
        <begin position="152"/>
        <end position="169"/>
    </location>
</feature>
<reference evidence="7 8" key="1">
    <citation type="submission" date="2023-07" db="EMBL/GenBank/DDBJ databases">
        <title>Genomic Encyclopedia of Type Strains, Phase IV (KMG-IV): sequencing the most valuable type-strain genomes for metagenomic binning, comparative biology and taxonomic classification.</title>
        <authorList>
            <person name="Goeker M."/>
        </authorList>
    </citation>
    <scope>NUCLEOTIDE SEQUENCE [LARGE SCALE GENOMIC DNA]</scope>
    <source>
        <strain evidence="7 8">B1-1</strain>
    </source>
</reference>
<keyword evidence="8" id="KW-1185">Reference proteome</keyword>
<keyword evidence="2" id="KW-1003">Cell membrane</keyword>
<keyword evidence="5 6" id="KW-0472">Membrane</keyword>
<dbReference type="InterPro" id="IPR001851">
    <property type="entry name" value="ABC_transp_permease"/>
</dbReference>
<evidence type="ECO:0000256" key="3">
    <source>
        <dbReference type="ARBA" id="ARBA00022692"/>
    </source>
</evidence>
<dbReference type="Proteomes" id="UP001223743">
    <property type="component" value="Unassembled WGS sequence"/>
</dbReference>
<dbReference type="Pfam" id="PF02653">
    <property type="entry name" value="BPD_transp_2"/>
    <property type="match status" value="1"/>
</dbReference>
<feature type="transmembrane region" description="Helical" evidence="6">
    <location>
        <begin position="12"/>
        <end position="32"/>
    </location>
</feature>
<evidence type="ECO:0000256" key="6">
    <source>
        <dbReference type="SAM" id="Phobius"/>
    </source>
</evidence>
<dbReference type="PANTHER" id="PTHR43370">
    <property type="entry name" value="SUGAR ABC TRANSPORTER INTEGRAL MEMBRANE PROTEIN-RELATED"/>
    <property type="match status" value="1"/>
</dbReference>
<evidence type="ECO:0000256" key="4">
    <source>
        <dbReference type="ARBA" id="ARBA00022989"/>
    </source>
</evidence>
<dbReference type="EMBL" id="JAUSWJ010000001">
    <property type="protein sequence ID" value="MDQ0516945.1"/>
    <property type="molecule type" value="Genomic_DNA"/>
</dbReference>
<evidence type="ECO:0000313" key="8">
    <source>
        <dbReference type="Proteomes" id="UP001223743"/>
    </source>
</evidence>
<comment type="caution">
    <text evidence="7">The sequence shown here is derived from an EMBL/GenBank/DDBJ whole genome shotgun (WGS) entry which is preliminary data.</text>
</comment>
<dbReference type="CDD" id="cd06580">
    <property type="entry name" value="TM_PBP1_transp_TpRbsC_like"/>
    <property type="match status" value="1"/>
</dbReference>
<name>A0ABU0M806_9HYPH</name>
<proteinExistence type="predicted"/>
<feature type="transmembrane region" description="Helical" evidence="6">
    <location>
        <begin position="67"/>
        <end position="88"/>
    </location>
</feature>
<evidence type="ECO:0000313" key="7">
    <source>
        <dbReference type="EMBL" id="MDQ0516945.1"/>
    </source>
</evidence>
<keyword evidence="7" id="KW-0813">Transport</keyword>
<evidence type="ECO:0000256" key="5">
    <source>
        <dbReference type="ARBA" id="ARBA00023136"/>
    </source>
</evidence>
<feature type="transmembrane region" description="Helical" evidence="6">
    <location>
        <begin position="95"/>
        <end position="116"/>
    </location>
</feature>
<feature type="transmembrane region" description="Helical" evidence="6">
    <location>
        <begin position="281"/>
        <end position="306"/>
    </location>
</feature>
<keyword evidence="4 6" id="KW-1133">Transmembrane helix</keyword>
<dbReference type="PANTHER" id="PTHR43370:SF2">
    <property type="entry name" value="ABC TRANSPORTER PERMEASE PROTEIN"/>
    <property type="match status" value="1"/>
</dbReference>
<gene>
    <name evidence="7" type="ORF">QO015_002558</name>
</gene>
<evidence type="ECO:0000256" key="2">
    <source>
        <dbReference type="ARBA" id="ARBA00022475"/>
    </source>
</evidence>
<sequence>MLAALTDPAFAGFLSATMRLAVPILLAALGGLYAERSGVLNIGLEGAMLTGAFVGFVTAYATGSIAVAVPAAIAAGGMFGIVLAFYAVTLGANQVVVGIAMNLVAVGVTSFFYRLVFGAGTDRPRIDTLLPPDFGPLADWPLIGPLLFRQDLLAFLALALVPLTWFVIARTRFGLDIRAVGEHPEAAETLGVNVARVRYASVAISSGLAGFGGATLSLAATGVFLDGMTAGRGYIALAILILGRRHPLGVLGAALLFGAADALQLRAQILPTGLPFQFLLMLPYVLTIVVLAGFAGRGGAPAALGVPFRRLKKD</sequence>
<organism evidence="7 8">
    <name type="scientific">Kaistia geumhonensis</name>
    <dbReference type="NCBI Taxonomy" id="410839"/>
    <lineage>
        <taxon>Bacteria</taxon>
        <taxon>Pseudomonadati</taxon>
        <taxon>Pseudomonadota</taxon>
        <taxon>Alphaproteobacteria</taxon>
        <taxon>Hyphomicrobiales</taxon>
        <taxon>Kaistiaceae</taxon>
        <taxon>Kaistia</taxon>
    </lineage>
</organism>
<keyword evidence="7" id="KW-0762">Sugar transport</keyword>
<comment type="subcellular location">
    <subcellularLocation>
        <location evidence="1">Cell membrane</location>
        <topology evidence="1">Multi-pass membrane protein</topology>
    </subcellularLocation>
</comment>
<keyword evidence="3 6" id="KW-0812">Transmembrane</keyword>